<dbReference type="CDD" id="cd15522">
    <property type="entry name" value="PHD_TAF3"/>
    <property type="match status" value="1"/>
</dbReference>
<dbReference type="PANTHER" id="PTHR46452:SF1">
    <property type="entry name" value="TRANSCRIPTION INITIATION FACTOR TFIID SUBUNIT 3"/>
    <property type="match status" value="1"/>
</dbReference>
<protein>
    <recommendedName>
        <fullName evidence="6">PHD-type domain-containing protein</fullName>
    </recommendedName>
</protein>
<proteinExistence type="predicted"/>
<name>A0A5C3PP40_9APHY</name>
<dbReference type="Pfam" id="PF00628">
    <property type="entry name" value="PHD"/>
    <property type="match status" value="1"/>
</dbReference>
<gene>
    <name evidence="7" type="ORF">K466DRAFT_313876</name>
</gene>
<dbReference type="InterPro" id="IPR019787">
    <property type="entry name" value="Znf_PHD-finger"/>
</dbReference>
<feature type="region of interest" description="Disordered" evidence="5">
    <location>
        <begin position="484"/>
        <end position="506"/>
    </location>
</feature>
<dbReference type="GO" id="GO:0005669">
    <property type="term" value="C:transcription factor TFIID complex"/>
    <property type="evidence" value="ECO:0007669"/>
    <property type="project" value="TreeGrafter"/>
</dbReference>
<feature type="compositionally biased region" description="Basic and acidic residues" evidence="5">
    <location>
        <begin position="850"/>
        <end position="866"/>
    </location>
</feature>
<dbReference type="SMART" id="SM00249">
    <property type="entry name" value="PHD"/>
    <property type="match status" value="1"/>
</dbReference>
<feature type="compositionally biased region" description="Polar residues" evidence="5">
    <location>
        <begin position="15"/>
        <end position="32"/>
    </location>
</feature>
<dbReference type="InterPro" id="IPR019786">
    <property type="entry name" value="Zinc_finger_PHD-type_CS"/>
</dbReference>
<dbReference type="Gene3D" id="3.30.40.10">
    <property type="entry name" value="Zinc/RING finger domain, C3HC4 (zinc finger)"/>
    <property type="match status" value="1"/>
</dbReference>
<feature type="compositionally biased region" description="Low complexity" evidence="5">
    <location>
        <begin position="180"/>
        <end position="190"/>
    </location>
</feature>
<dbReference type="GO" id="GO:0045944">
    <property type="term" value="P:positive regulation of transcription by RNA polymerase II"/>
    <property type="evidence" value="ECO:0007669"/>
    <property type="project" value="TreeGrafter"/>
</dbReference>
<keyword evidence="1" id="KW-0479">Metal-binding</keyword>
<feature type="region of interest" description="Disordered" evidence="5">
    <location>
        <begin position="47"/>
        <end position="67"/>
    </location>
</feature>
<feature type="compositionally biased region" description="Low complexity" evidence="5">
    <location>
        <begin position="801"/>
        <end position="811"/>
    </location>
</feature>
<feature type="region of interest" description="Disordered" evidence="5">
    <location>
        <begin position="1"/>
        <end position="32"/>
    </location>
</feature>
<dbReference type="SUPFAM" id="SSF57903">
    <property type="entry name" value="FYVE/PHD zinc finger"/>
    <property type="match status" value="1"/>
</dbReference>
<dbReference type="PANTHER" id="PTHR46452">
    <property type="entry name" value="TRANSCRIPTION INITIATION FACTOR TFIID SUBUNIT 3"/>
    <property type="match status" value="1"/>
</dbReference>
<feature type="compositionally biased region" description="Polar residues" evidence="5">
    <location>
        <begin position="374"/>
        <end position="391"/>
    </location>
</feature>
<feature type="compositionally biased region" description="Basic residues" evidence="5">
    <location>
        <begin position="484"/>
        <end position="497"/>
    </location>
</feature>
<sequence>MLSEALGKHEDAADGQNQALESTSGTSAGTSKQGLLPAFGLHKLSQLPTPQRSQSRSSHVASPSSQGCNATEVCRISCALLESSLNLRQGQSADSGTGTGIVHDSRIEVRAVRCPQFNRLSCTLVSPVLPRKIMHPETPTAYVLHAPIPSILNSHPYRICSGPSSIPHTPVRALRDRGGSSRAGSVASEATNDMAVDAASPPLVPAPVISTPVSSSHSRAITPASRLSSPFQSRLSAGDRRTANSQSKSPMPPGSPAAKVFDASPATPPPLASPVPQRALGGEIQRIHLQLAADRAELISEKEARRPEYLLRQKRPRSEADIPTLDELDAADAALGVTESPVKGRRLQLFQATSEETFEQSLLAGGYPGYGQSPAYQNSEPQTPTSKGRNALSQRAMQWLQQATPGQPGPSTVAEAVKAAPSEEPEYIPSEKEVRKRKRLEAFKDDREKEASTKLYPVEVEGRGRLLLNVPPEGMVALPDTPVKKRVTRRKRRRGGRRGQAEAPEEVVVQPNWLDSAFPWSLRAQERTHTEKMEEEERLKWIERFLDRDSESDSGEEEQELRPPLQSHENDQVAHRRGRGKMVPVRVNPDGPARAGGSENVLVPSDPADARAALLSKRSVRSLAVRRRQGRDDEVDEVKCMGCKRGDDDSDLVQCDECHTWYHLPCIGIKNVSELGREEDPWYCNKCLDIAPSSPLAEPTFVPTDDLPLDSASHQDSFFLQEPLLESPAPHWDSELREPQTPVRGSSVRDGTYTRSFSTRSSWGDSSRGGPSTPDSTARTVRVYNTPGPFALAFDRDGFDPETPFDPTTTPSRGIKFSGGPPPTLGLSTPKGGFGWTGPRAGHTPTPAKFGERREGWQRQSWEDHANGPYSSSYPRSIYSNTVYSNTVEDTPVTRAPRFTALSAGGRRLWDDSHEFARPARPRTPPSRAGTRGERDQEGDVMMETEA</sequence>
<feature type="domain" description="PHD-type" evidence="6">
    <location>
        <begin position="637"/>
        <end position="690"/>
    </location>
</feature>
<feature type="region of interest" description="Disordered" evidence="5">
    <location>
        <begin position="549"/>
        <end position="604"/>
    </location>
</feature>
<keyword evidence="3" id="KW-0862">Zinc</keyword>
<evidence type="ECO:0000259" key="6">
    <source>
        <dbReference type="PROSITE" id="PS50016"/>
    </source>
</evidence>
<keyword evidence="2 4" id="KW-0863">Zinc-finger</keyword>
<dbReference type="InterPro" id="IPR001965">
    <property type="entry name" value="Znf_PHD"/>
</dbReference>
<feature type="region of interest" description="Disordered" evidence="5">
    <location>
        <begin position="729"/>
        <end position="876"/>
    </location>
</feature>
<feature type="compositionally biased region" description="Polar residues" evidence="5">
    <location>
        <begin position="211"/>
        <end position="235"/>
    </location>
</feature>
<evidence type="ECO:0000256" key="2">
    <source>
        <dbReference type="ARBA" id="ARBA00022771"/>
    </source>
</evidence>
<accession>A0A5C3PP40</accession>
<evidence type="ECO:0000256" key="4">
    <source>
        <dbReference type="PROSITE-ProRule" id="PRU00146"/>
    </source>
</evidence>
<feature type="compositionally biased region" description="Basic and acidic residues" evidence="5">
    <location>
        <begin position="1"/>
        <end position="12"/>
    </location>
</feature>
<feature type="region of interest" description="Disordered" evidence="5">
    <location>
        <begin position="910"/>
        <end position="947"/>
    </location>
</feature>
<feature type="compositionally biased region" description="Polar residues" evidence="5">
    <location>
        <begin position="753"/>
        <end position="779"/>
    </location>
</feature>
<dbReference type="AlphaFoldDB" id="A0A5C3PP40"/>
<dbReference type="PROSITE" id="PS50016">
    <property type="entry name" value="ZF_PHD_2"/>
    <property type="match status" value="1"/>
</dbReference>
<dbReference type="Proteomes" id="UP000308197">
    <property type="component" value="Unassembled WGS sequence"/>
</dbReference>
<dbReference type="STRING" id="1314778.A0A5C3PP40"/>
<evidence type="ECO:0000256" key="1">
    <source>
        <dbReference type="ARBA" id="ARBA00022723"/>
    </source>
</evidence>
<feature type="region of interest" description="Disordered" evidence="5">
    <location>
        <begin position="363"/>
        <end position="391"/>
    </location>
</feature>
<dbReference type="InterPro" id="IPR011011">
    <property type="entry name" value="Znf_FYVE_PHD"/>
</dbReference>
<keyword evidence="8" id="KW-1185">Reference proteome</keyword>
<evidence type="ECO:0000313" key="8">
    <source>
        <dbReference type="Proteomes" id="UP000308197"/>
    </source>
</evidence>
<organism evidence="7 8">
    <name type="scientific">Polyporus arcularius HHB13444</name>
    <dbReference type="NCBI Taxonomy" id="1314778"/>
    <lineage>
        <taxon>Eukaryota</taxon>
        <taxon>Fungi</taxon>
        <taxon>Dikarya</taxon>
        <taxon>Basidiomycota</taxon>
        <taxon>Agaricomycotina</taxon>
        <taxon>Agaricomycetes</taxon>
        <taxon>Polyporales</taxon>
        <taxon>Polyporaceae</taxon>
        <taxon>Polyporus</taxon>
    </lineage>
</organism>
<dbReference type="EMBL" id="ML211018">
    <property type="protein sequence ID" value="TFK91534.1"/>
    <property type="molecule type" value="Genomic_DNA"/>
</dbReference>
<evidence type="ECO:0000256" key="5">
    <source>
        <dbReference type="SAM" id="MobiDB-lite"/>
    </source>
</evidence>
<feature type="region of interest" description="Disordered" evidence="5">
    <location>
        <begin position="164"/>
        <end position="192"/>
    </location>
</feature>
<dbReference type="InterPro" id="IPR013083">
    <property type="entry name" value="Znf_RING/FYVE/PHD"/>
</dbReference>
<dbReference type="GO" id="GO:0008270">
    <property type="term" value="F:zinc ion binding"/>
    <property type="evidence" value="ECO:0007669"/>
    <property type="project" value="UniProtKB-KW"/>
</dbReference>
<evidence type="ECO:0000256" key="3">
    <source>
        <dbReference type="ARBA" id="ARBA00022833"/>
    </source>
</evidence>
<evidence type="ECO:0000313" key="7">
    <source>
        <dbReference type="EMBL" id="TFK91534.1"/>
    </source>
</evidence>
<dbReference type="InParanoid" id="A0A5C3PP40"/>
<dbReference type="PROSITE" id="PS01359">
    <property type="entry name" value="ZF_PHD_1"/>
    <property type="match status" value="1"/>
</dbReference>
<reference evidence="7 8" key="1">
    <citation type="journal article" date="2019" name="Nat. Ecol. Evol.">
        <title>Megaphylogeny resolves global patterns of mushroom evolution.</title>
        <authorList>
            <person name="Varga T."/>
            <person name="Krizsan K."/>
            <person name="Foldi C."/>
            <person name="Dima B."/>
            <person name="Sanchez-Garcia M."/>
            <person name="Sanchez-Ramirez S."/>
            <person name="Szollosi G.J."/>
            <person name="Szarkandi J.G."/>
            <person name="Papp V."/>
            <person name="Albert L."/>
            <person name="Andreopoulos W."/>
            <person name="Angelini C."/>
            <person name="Antonin V."/>
            <person name="Barry K.W."/>
            <person name="Bougher N.L."/>
            <person name="Buchanan P."/>
            <person name="Buyck B."/>
            <person name="Bense V."/>
            <person name="Catcheside P."/>
            <person name="Chovatia M."/>
            <person name="Cooper J."/>
            <person name="Damon W."/>
            <person name="Desjardin D."/>
            <person name="Finy P."/>
            <person name="Geml J."/>
            <person name="Haridas S."/>
            <person name="Hughes K."/>
            <person name="Justo A."/>
            <person name="Karasinski D."/>
            <person name="Kautmanova I."/>
            <person name="Kiss B."/>
            <person name="Kocsube S."/>
            <person name="Kotiranta H."/>
            <person name="LaButti K.M."/>
            <person name="Lechner B.E."/>
            <person name="Liimatainen K."/>
            <person name="Lipzen A."/>
            <person name="Lukacs Z."/>
            <person name="Mihaltcheva S."/>
            <person name="Morgado L.N."/>
            <person name="Niskanen T."/>
            <person name="Noordeloos M.E."/>
            <person name="Ohm R.A."/>
            <person name="Ortiz-Santana B."/>
            <person name="Ovrebo C."/>
            <person name="Racz N."/>
            <person name="Riley R."/>
            <person name="Savchenko A."/>
            <person name="Shiryaev A."/>
            <person name="Soop K."/>
            <person name="Spirin V."/>
            <person name="Szebenyi C."/>
            <person name="Tomsovsky M."/>
            <person name="Tulloss R.E."/>
            <person name="Uehling J."/>
            <person name="Grigoriev I.V."/>
            <person name="Vagvolgyi C."/>
            <person name="Papp T."/>
            <person name="Martin F.M."/>
            <person name="Miettinen O."/>
            <person name="Hibbett D.S."/>
            <person name="Nagy L.G."/>
        </authorList>
    </citation>
    <scope>NUCLEOTIDE SEQUENCE [LARGE SCALE GENOMIC DNA]</scope>
    <source>
        <strain evidence="7 8">HHB13444</strain>
    </source>
</reference>
<feature type="region of interest" description="Disordered" evidence="5">
    <location>
        <begin position="210"/>
        <end position="277"/>
    </location>
</feature>